<dbReference type="Pfam" id="PF06985">
    <property type="entry name" value="HET"/>
    <property type="match status" value="1"/>
</dbReference>
<dbReference type="EMBL" id="PHWZ01000108">
    <property type="protein sequence ID" value="TEY70249.1"/>
    <property type="molecule type" value="Genomic_DNA"/>
</dbReference>
<feature type="domain" description="Heterokaryon incompatibility" evidence="1">
    <location>
        <begin position="51"/>
        <end position="189"/>
    </location>
</feature>
<organism evidence="2 3">
    <name type="scientific">Botryotinia calthae</name>
    <dbReference type="NCBI Taxonomy" id="38488"/>
    <lineage>
        <taxon>Eukaryota</taxon>
        <taxon>Fungi</taxon>
        <taxon>Dikarya</taxon>
        <taxon>Ascomycota</taxon>
        <taxon>Pezizomycotina</taxon>
        <taxon>Leotiomycetes</taxon>
        <taxon>Helotiales</taxon>
        <taxon>Sclerotiniaceae</taxon>
        <taxon>Botryotinia</taxon>
    </lineage>
</organism>
<dbReference type="Proteomes" id="UP000297299">
    <property type="component" value="Unassembled WGS sequence"/>
</dbReference>
<dbReference type="OrthoDB" id="2157530at2759"/>
<evidence type="ECO:0000313" key="3">
    <source>
        <dbReference type="Proteomes" id="UP000297299"/>
    </source>
</evidence>
<gene>
    <name evidence="2" type="ORF">BOTCAL_0108g00040</name>
</gene>
<dbReference type="STRING" id="38488.A0A4Y8D5J8"/>
<proteinExistence type="predicted"/>
<evidence type="ECO:0000313" key="2">
    <source>
        <dbReference type="EMBL" id="TEY70249.1"/>
    </source>
</evidence>
<dbReference type="PANTHER" id="PTHR24148:SF73">
    <property type="entry name" value="HET DOMAIN PROTEIN (AFU_ORTHOLOGUE AFUA_8G01020)"/>
    <property type="match status" value="1"/>
</dbReference>
<evidence type="ECO:0000259" key="1">
    <source>
        <dbReference type="Pfam" id="PF06985"/>
    </source>
</evidence>
<keyword evidence="3" id="KW-1185">Reference proteome</keyword>
<dbReference type="AlphaFoldDB" id="A0A4Y8D5J8"/>
<reference evidence="2 3" key="1">
    <citation type="submission" date="2017-11" db="EMBL/GenBank/DDBJ databases">
        <title>Comparative genomics of Botrytis spp.</title>
        <authorList>
            <person name="Valero-Jimenez C.A."/>
            <person name="Tapia P."/>
            <person name="Veloso J."/>
            <person name="Silva-Moreno E."/>
            <person name="Staats M."/>
            <person name="Valdes J.H."/>
            <person name="Van Kan J.A.L."/>
        </authorList>
    </citation>
    <scope>NUCLEOTIDE SEQUENCE [LARGE SCALE GENOMIC DNA]</scope>
    <source>
        <strain evidence="2 3">MUCL2830</strain>
    </source>
</reference>
<name>A0A4Y8D5J8_9HELO</name>
<dbReference type="PANTHER" id="PTHR24148">
    <property type="entry name" value="ANKYRIN REPEAT DOMAIN-CONTAINING PROTEIN 39 HOMOLOG-RELATED"/>
    <property type="match status" value="1"/>
</dbReference>
<dbReference type="InterPro" id="IPR052895">
    <property type="entry name" value="HetReg/Transcr_Mod"/>
</dbReference>
<accession>A0A4Y8D5J8</accession>
<dbReference type="InterPro" id="IPR010730">
    <property type="entry name" value="HET"/>
</dbReference>
<sequence length="229" mass="25549">MTSGIPFQYLPLKRASDIRLLQISLAPDSKRLCGRFTHVSLDVVPPIRVPYIAISYHWGSADMCDQIWFDDEHSLCLNSSAGTILRSFGAHLDSEFEPCFIWIDAVCINQNDNIEKGLQVIAWIGDESTDSDLAMDFVILLYELMAYFGAPTQTDIVSVPGCDHRSPGWKALSALLERPWFSRTWIIQEVVLGTDVILLCGQKALNWSALGFVANTIVGMDLGKLLLVR</sequence>
<comment type="caution">
    <text evidence="2">The sequence shown here is derived from an EMBL/GenBank/DDBJ whole genome shotgun (WGS) entry which is preliminary data.</text>
</comment>
<protein>
    <recommendedName>
        <fullName evidence="1">Heterokaryon incompatibility domain-containing protein</fullName>
    </recommendedName>
</protein>